<dbReference type="SUPFAM" id="SSF55418">
    <property type="entry name" value="eIF4e-like"/>
    <property type="match status" value="1"/>
</dbReference>
<dbReference type="AlphaFoldDB" id="A0A814Y4K2"/>
<dbReference type="Proteomes" id="UP000663852">
    <property type="component" value="Unassembled WGS sequence"/>
</dbReference>
<dbReference type="OrthoDB" id="10067381at2759"/>
<evidence type="ECO:0000313" key="3">
    <source>
        <dbReference type="EMBL" id="CAF1257408.1"/>
    </source>
</evidence>
<evidence type="ECO:0000313" key="2">
    <source>
        <dbReference type="EMBL" id="CAF1224359.1"/>
    </source>
</evidence>
<dbReference type="EMBL" id="CAJNOR010002169">
    <property type="protein sequence ID" value="CAF1257408.1"/>
    <property type="molecule type" value="Genomic_DNA"/>
</dbReference>
<dbReference type="PANTHER" id="PTHR31977:SF1">
    <property type="entry name" value="UPF0696 PROTEIN C11ORF68"/>
    <property type="match status" value="1"/>
</dbReference>
<proteinExistence type="inferred from homology"/>
<comment type="similarity">
    <text evidence="1">Belongs to the UPF0696 family.</text>
</comment>
<accession>A0A814Y4K2</accession>
<dbReference type="PANTHER" id="PTHR31977">
    <property type="entry name" value="UPF0696 PROTEIN C11ORF68"/>
    <property type="match status" value="1"/>
</dbReference>
<evidence type="ECO:0000256" key="1">
    <source>
        <dbReference type="ARBA" id="ARBA00010568"/>
    </source>
</evidence>
<dbReference type="InterPro" id="IPR015034">
    <property type="entry name" value="Bles03"/>
</dbReference>
<sequence>MDHYTNCNLKPTEVTESFWLSEYNEVIASNSTFPDGKWMQFYDSSELDRMWEKAKDKYRAGHLIGIHSMKVSTARPQSRASNSSQGVIIFYCGPANNESIIMHIGEKLLQEMPYKSSSGHMSYKSDEQTSAGTRATGQIRNHLYRIRCGEI</sequence>
<keyword evidence="4" id="KW-1185">Reference proteome</keyword>
<comment type="caution">
    <text evidence="2">The sequence shown here is derived from an EMBL/GenBank/DDBJ whole genome shotgun (WGS) entry which is preliminary data.</text>
</comment>
<protein>
    <submittedName>
        <fullName evidence="2">Uncharacterized protein</fullName>
    </submittedName>
</protein>
<organism evidence="2 5">
    <name type="scientific">Adineta ricciae</name>
    <name type="common">Rotifer</name>
    <dbReference type="NCBI Taxonomy" id="249248"/>
    <lineage>
        <taxon>Eukaryota</taxon>
        <taxon>Metazoa</taxon>
        <taxon>Spiralia</taxon>
        <taxon>Gnathifera</taxon>
        <taxon>Rotifera</taxon>
        <taxon>Eurotatoria</taxon>
        <taxon>Bdelloidea</taxon>
        <taxon>Adinetida</taxon>
        <taxon>Adinetidae</taxon>
        <taxon>Adineta</taxon>
    </lineage>
</organism>
<gene>
    <name evidence="2" type="ORF">EDS130_LOCUS26592</name>
    <name evidence="3" type="ORF">XAT740_LOCUS26591</name>
</gene>
<evidence type="ECO:0000313" key="5">
    <source>
        <dbReference type="Proteomes" id="UP000663852"/>
    </source>
</evidence>
<dbReference type="Proteomes" id="UP000663828">
    <property type="component" value="Unassembled WGS sequence"/>
</dbReference>
<dbReference type="EMBL" id="CAJNOJ010000162">
    <property type="protein sequence ID" value="CAF1224359.1"/>
    <property type="molecule type" value="Genomic_DNA"/>
</dbReference>
<reference evidence="2" key="1">
    <citation type="submission" date="2021-02" db="EMBL/GenBank/DDBJ databases">
        <authorList>
            <person name="Nowell W R."/>
        </authorList>
    </citation>
    <scope>NUCLEOTIDE SEQUENCE</scope>
</reference>
<name>A0A814Y4K2_ADIRI</name>
<evidence type="ECO:0000313" key="4">
    <source>
        <dbReference type="Proteomes" id="UP000663828"/>
    </source>
</evidence>
<dbReference type="Gene3D" id="3.30.760.10">
    <property type="entry name" value="RNA Cap, Translation Initiation Factor Eif4e"/>
    <property type="match status" value="1"/>
</dbReference>
<dbReference type="InterPro" id="IPR023398">
    <property type="entry name" value="TIF_eIF4e-like"/>
</dbReference>